<dbReference type="AlphaFoldDB" id="A0A7C5SZ10"/>
<reference evidence="1" key="1">
    <citation type="journal article" date="2020" name="mSystems">
        <title>Genome- and Community-Level Interaction Insights into Carbon Utilization and Element Cycling Functions of Hydrothermarchaeota in Hydrothermal Sediment.</title>
        <authorList>
            <person name="Zhou Z."/>
            <person name="Liu Y."/>
            <person name="Xu W."/>
            <person name="Pan J."/>
            <person name="Luo Z.H."/>
            <person name="Li M."/>
        </authorList>
    </citation>
    <scope>NUCLEOTIDE SEQUENCE [LARGE SCALE GENOMIC DNA]</scope>
    <source>
        <strain evidence="1">SpSt-114</strain>
    </source>
</reference>
<accession>A0A7C5SZ10</accession>
<evidence type="ECO:0000313" key="1">
    <source>
        <dbReference type="EMBL" id="HHO74465.1"/>
    </source>
</evidence>
<comment type="caution">
    <text evidence="1">The sequence shown here is derived from an EMBL/GenBank/DDBJ whole genome shotgun (WGS) entry which is preliminary data.</text>
</comment>
<proteinExistence type="predicted"/>
<sequence length="146" mass="16612">MKERVRCPSPVKKYLLWNSEREKGKGIGGIGEGSLSSKWGLAGTTRRRCAMELREKKLQEILQLAVYKVYRSAKKETSVYVPSRFIPPIRPYKWVQAETEYGTVKLFAFPSPQGGWVIKVRFLTGPTFNPAIPPKEGQKILKKLLS</sequence>
<protein>
    <submittedName>
        <fullName evidence="1">Uncharacterized protein</fullName>
    </submittedName>
</protein>
<dbReference type="EMBL" id="DSAC01000095">
    <property type="protein sequence ID" value="HHO74465.1"/>
    <property type="molecule type" value="Genomic_DNA"/>
</dbReference>
<name>A0A7C5SZ10_9AQUI</name>
<organism evidence="1">
    <name type="scientific">Thermocrinis ruber</name>
    <dbReference type="NCBI Taxonomy" id="75906"/>
    <lineage>
        <taxon>Bacteria</taxon>
        <taxon>Pseudomonadati</taxon>
        <taxon>Aquificota</taxon>
        <taxon>Aquificia</taxon>
        <taxon>Aquificales</taxon>
        <taxon>Aquificaceae</taxon>
        <taxon>Thermocrinis</taxon>
    </lineage>
</organism>
<gene>
    <name evidence="1" type="ORF">ENN04_07545</name>
</gene>